<organism evidence="1 2">
    <name type="scientific">Massilia agri</name>
    <dbReference type="NCBI Taxonomy" id="1886785"/>
    <lineage>
        <taxon>Bacteria</taxon>
        <taxon>Pseudomonadati</taxon>
        <taxon>Pseudomonadota</taxon>
        <taxon>Betaproteobacteria</taxon>
        <taxon>Burkholderiales</taxon>
        <taxon>Oxalobacteraceae</taxon>
        <taxon>Telluria group</taxon>
        <taxon>Massilia</taxon>
    </lineage>
</organism>
<keyword evidence="2" id="KW-1185">Reference proteome</keyword>
<dbReference type="RefSeq" id="WP_258826273.1">
    <property type="nucleotide sequence ID" value="NZ_JANUHA010000001.1"/>
</dbReference>
<sequence>MMNKNDGRNIAQENETRVLRALHRFGWLRTRDLATLCWRRWAPKPSAMPDVARTQPTESAIRMAQRTLRRLRLSRFVILGRGADGSTLYALSATGARRLKSMGITADSGKDLVRSFSSAHYRHRCIANEIAISGIVQGYRVSTEREISQGLWLGGESGVAGKRPDVLLRSEGRLYFIEVERSRKNAKDYKALLTWLGKVLQDSARRDGPRLLGLGQLWGKIIFICTGTFEKKLRKDLENVGWTQAQTDSLLCFETALYYFAETLFS</sequence>
<accession>A0ABT2AG30</accession>
<protein>
    <submittedName>
        <fullName evidence="1">Uncharacterized protein</fullName>
    </submittedName>
</protein>
<proteinExistence type="predicted"/>
<gene>
    <name evidence="1" type="ORF">NX780_02425</name>
</gene>
<name>A0ABT2AG30_9BURK</name>
<evidence type="ECO:0000313" key="2">
    <source>
        <dbReference type="Proteomes" id="UP001206572"/>
    </source>
</evidence>
<reference evidence="1 2" key="1">
    <citation type="submission" date="2022-08" db="EMBL/GenBank/DDBJ databases">
        <title>Reclassification of Massilia species as members of the genera Telluria, Duganella, Pseudoduganella, Mokoshia gen. nov. and Zemynaea gen. nov. using orthogonal and non-orthogonal genome-based approaches.</title>
        <authorList>
            <person name="Bowman J.P."/>
        </authorList>
    </citation>
    <scope>NUCLEOTIDE SEQUENCE [LARGE SCALE GENOMIC DNA]</scope>
    <source>
        <strain evidence="1 2">JCM 31661</strain>
    </source>
</reference>
<dbReference type="Proteomes" id="UP001206572">
    <property type="component" value="Unassembled WGS sequence"/>
</dbReference>
<dbReference type="EMBL" id="JANUHA010000001">
    <property type="protein sequence ID" value="MCS0595199.1"/>
    <property type="molecule type" value="Genomic_DNA"/>
</dbReference>
<comment type="caution">
    <text evidence="1">The sequence shown here is derived from an EMBL/GenBank/DDBJ whole genome shotgun (WGS) entry which is preliminary data.</text>
</comment>
<evidence type="ECO:0000313" key="1">
    <source>
        <dbReference type="EMBL" id="MCS0595199.1"/>
    </source>
</evidence>